<dbReference type="PANTHER" id="PTHR43808:SF25">
    <property type="entry name" value="PEPTIDASE M20 DIMERISATION DOMAIN-CONTAINING PROTEIN"/>
    <property type="match status" value="1"/>
</dbReference>
<gene>
    <name evidence="9" type="ORF">GCM10009755_16260</name>
</gene>
<dbReference type="InterPro" id="IPR002933">
    <property type="entry name" value="Peptidase_M20"/>
</dbReference>
<name>A0ABN2TEF7_9MICO</name>
<dbReference type="RefSeq" id="WP_344308653.1">
    <property type="nucleotide sequence ID" value="NZ_BAAANO010000014.1"/>
</dbReference>
<comment type="cofactor">
    <cofactor evidence="1">
        <name>Co(2+)</name>
        <dbReference type="ChEBI" id="CHEBI:48828"/>
    </cofactor>
</comment>
<comment type="similarity">
    <text evidence="3">Belongs to the peptidase M20A family.</text>
</comment>
<dbReference type="Gene3D" id="3.30.70.360">
    <property type="match status" value="1"/>
</dbReference>
<keyword evidence="4" id="KW-0479">Metal-binding</keyword>
<evidence type="ECO:0000256" key="4">
    <source>
        <dbReference type="ARBA" id="ARBA00022723"/>
    </source>
</evidence>
<dbReference type="SUPFAM" id="SSF55031">
    <property type="entry name" value="Bacterial exopeptidase dimerisation domain"/>
    <property type="match status" value="1"/>
</dbReference>
<sequence>MSYIVPEALHTSAPVPAPEPKLTEEQRQAILAAVEANWEKQVALTQELVAIPSLRNEEGAVQERLAAAFAERGLEVDSWHMNPDELAAHPGAGSTDRDYEQALVVVGTHTPSVPEADQGPSLILNGHIDVVPVGAPEQWERDPFEPAIVDGWLHGRGSGDMKAGLVGLLSAYDAIRAAGMEPAGRIHIESVPEEESTGHGTLATILRGYLADAVLIGEPTDGAIERAQIGLMWVKIRLTGKAAHASIMKEGFNAIDAAYAMIGDLRKLEDEWNIKAKENPLYAPIAHPINFNVGTIRGGDWPSSVPDWCEMVVRTAVPVGMDVADGWEEIQERVHRAVLENPGLEGATATVERVGYFSNPHEVPEGSAQEALLDEMVQYATGDRPKKAALTGYMDARLFGEYHDIPTLVYGPEVEGLHAPAEKVNLASVLECTKTTALFIAEWCGVVPKAE</sequence>
<dbReference type="PANTHER" id="PTHR43808">
    <property type="entry name" value="ACETYLORNITHINE DEACETYLASE"/>
    <property type="match status" value="1"/>
</dbReference>
<comment type="caution">
    <text evidence="9">The sequence shown here is derived from an EMBL/GenBank/DDBJ whole genome shotgun (WGS) entry which is preliminary data.</text>
</comment>
<dbReference type="InterPro" id="IPR050072">
    <property type="entry name" value="Peptidase_M20A"/>
</dbReference>
<feature type="domain" description="Peptidase M20 dimerisation" evidence="8">
    <location>
        <begin position="228"/>
        <end position="337"/>
    </location>
</feature>
<proteinExistence type="inferred from homology"/>
<dbReference type="NCBIfam" id="NF005306">
    <property type="entry name" value="PRK06837.1"/>
    <property type="match status" value="1"/>
</dbReference>
<dbReference type="NCBIfam" id="TIGR01910">
    <property type="entry name" value="DapE-ArgE"/>
    <property type="match status" value="1"/>
</dbReference>
<dbReference type="EMBL" id="BAAANO010000014">
    <property type="protein sequence ID" value="GAA2006809.1"/>
    <property type="molecule type" value="Genomic_DNA"/>
</dbReference>
<evidence type="ECO:0000256" key="1">
    <source>
        <dbReference type="ARBA" id="ARBA00001941"/>
    </source>
</evidence>
<evidence type="ECO:0000256" key="3">
    <source>
        <dbReference type="ARBA" id="ARBA00006247"/>
    </source>
</evidence>
<dbReference type="InterPro" id="IPR010182">
    <property type="entry name" value="ArgE/DapE"/>
</dbReference>
<evidence type="ECO:0000256" key="7">
    <source>
        <dbReference type="ARBA" id="ARBA00023285"/>
    </source>
</evidence>
<evidence type="ECO:0000256" key="6">
    <source>
        <dbReference type="ARBA" id="ARBA00022833"/>
    </source>
</evidence>
<keyword evidence="5" id="KW-0378">Hydrolase</keyword>
<keyword evidence="10" id="KW-1185">Reference proteome</keyword>
<dbReference type="Pfam" id="PF07687">
    <property type="entry name" value="M20_dimer"/>
    <property type="match status" value="1"/>
</dbReference>
<dbReference type="Proteomes" id="UP001500755">
    <property type="component" value="Unassembled WGS sequence"/>
</dbReference>
<protein>
    <submittedName>
        <fullName evidence="9">ArgE/DapE family deacylase</fullName>
    </submittedName>
</protein>
<dbReference type="Pfam" id="PF01546">
    <property type="entry name" value="Peptidase_M20"/>
    <property type="match status" value="1"/>
</dbReference>
<evidence type="ECO:0000259" key="8">
    <source>
        <dbReference type="Pfam" id="PF07687"/>
    </source>
</evidence>
<dbReference type="InterPro" id="IPR036264">
    <property type="entry name" value="Bact_exopeptidase_dim_dom"/>
</dbReference>
<dbReference type="InterPro" id="IPR011650">
    <property type="entry name" value="Peptidase_M20_dimer"/>
</dbReference>
<reference evidence="9 10" key="1">
    <citation type="journal article" date="2019" name="Int. J. Syst. Evol. Microbiol.">
        <title>The Global Catalogue of Microorganisms (GCM) 10K type strain sequencing project: providing services to taxonomists for standard genome sequencing and annotation.</title>
        <authorList>
            <consortium name="The Broad Institute Genomics Platform"/>
            <consortium name="The Broad Institute Genome Sequencing Center for Infectious Disease"/>
            <person name="Wu L."/>
            <person name="Ma J."/>
        </authorList>
    </citation>
    <scope>NUCLEOTIDE SEQUENCE [LARGE SCALE GENOMIC DNA]</scope>
    <source>
        <strain evidence="9 10">JCM 14546</strain>
    </source>
</reference>
<dbReference type="SUPFAM" id="SSF53187">
    <property type="entry name" value="Zn-dependent exopeptidases"/>
    <property type="match status" value="1"/>
</dbReference>
<evidence type="ECO:0000313" key="10">
    <source>
        <dbReference type="Proteomes" id="UP001500755"/>
    </source>
</evidence>
<accession>A0ABN2TEF7</accession>
<keyword evidence="6" id="KW-0862">Zinc</keyword>
<evidence type="ECO:0000313" key="9">
    <source>
        <dbReference type="EMBL" id="GAA2006809.1"/>
    </source>
</evidence>
<dbReference type="Gene3D" id="3.40.630.10">
    <property type="entry name" value="Zn peptidases"/>
    <property type="match status" value="1"/>
</dbReference>
<comment type="cofactor">
    <cofactor evidence="2">
        <name>Zn(2+)</name>
        <dbReference type="ChEBI" id="CHEBI:29105"/>
    </cofactor>
</comment>
<keyword evidence="7" id="KW-0170">Cobalt</keyword>
<evidence type="ECO:0000256" key="5">
    <source>
        <dbReference type="ARBA" id="ARBA00022801"/>
    </source>
</evidence>
<evidence type="ECO:0000256" key="2">
    <source>
        <dbReference type="ARBA" id="ARBA00001947"/>
    </source>
</evidence>
<organism evidence="9 10">
    <name type="scientific">Brevibacterium samyangense</name>
    <dbReference type="NCBI Taxonomy" id="366888"/>
    <lineage>
        <taxon>Bacteria</taxon>
        <taxon>Bacillati</taxon>
        <taxon>Actinomycetota</taxon>
        <taxon>Actinomycetes</taxon>
        <taxon>Micrococcales</taxon>
        <taxon>Brevibacteriaceae</taxon>
        <taxon>Brevibacterium</taxon>
    </lineage>
</organism>